<name>A0ABW5YG27_9SPHI</name>
<dbReference type="SUPFAM" id="SSF109854">
    <property type="entry name" value="DinB/YfiT-like putative metalloenzymes"/>
    <property type="match status" value="1"/>
</dbReference>
<organism evidence="2 3">
    <name type="scientific">Mucilaginibacter ximonensis</name>
    <dbReference type="NCBI Taxonomy" id="538021"/>
    <lineage>
        <taxon>Bacteria</taxon>
        <taxon>Pseudomonadati</taxon>
        <taxon>Bacteroidota</taxon>
        <taxon>Sphingobacteriia</taxon>
        <taxon>Sphingobacteriales</taxon>
        <taxon>Sphingobacteriaceae</taxon>
        <taxon>Mucilaginibacter</taxon>
    </lineage>
</organism>
<protein>
    <submittedName>
        <fullName evidence="2">DinB family protein</fullName>
    </submittedName>
</protein>
<proteinExistence type="predicted"/>
<dbReference type="Proteomes" id="UP001597557">
    <property type="component" value="Unassembled WGS sequence"/>
</dbReference>
<accession>A0ABW5YG27</accession>
<evidence type="ECO:0000259" key="1">
    <source>
        <dbReference type="Pfam" id="PF12867"/>
    </source>
</evidence>
<sequence>MKTTIEFIKLTRTSLLDLVKDLTQEQLNKIPVGFNNNIVWNLAHIVATQQNICYQRGGVNIVTEERFFTPFIGGTKPEGFVSAEDLQLIKGLFFSTLEQLEADLQTDKFDNYTPWTTRYGNSVNNIEEAIAFLAFHDGIHLGYVQALKRVI</sequence>
<dbReference type="Gene3D" id="1.20.120.450">
    <property type="entry name" value="dinb family like domain"/>
    <property type="match status" value="1"/>
</dbReference>
<evidence type="ECO:0000313" key="2">
    <source>
        <dbReference type="EMBL" id="MFD2874333.1"/>
    </source>
</evidence>
<dbReference type="InterPro" id="IPR034660">
    <property type="entry name" value="DinB/YfiT-like"/>
</dbReference>
<evidence type="ECO:0000313" key="3">
    <source>
        <dbReference type="Proteomes" id="UP001597557"/>
    </source>
</evidence>
<reference evidence="3" key="1">
    <citation type="journal article" date="2019" name="Int. J. Syst. Evol. Microbiol.">
        <title>The Global Catalogue of Microorganisms (GCM) 10K type strain sequencing project: providing services to taxonomists for standard genome sequencing and annotation.</title>
        <authorList>
            <consortium name="The Broad Institute Genomics Platform"/>
            <consortium name="The Broad Institute Genome Sequencing Center for Infectious Disease"/>
            <person name="Wu L."/>
            <person name="Ma J."/>
        </authorList>
    </citation>
    <scope>NUCLEOTIDE SEQUENCE [LARGE SCALE GENOMIC DNA]</scope>
    <source>
        <strain evidence="3">KCTC 22437</strain>
    </source>
</reference>
<keyword evidence="3" id="KW-1185">Reference proteome</keyword>
<dbReference type="InterPro" id="IPR024775">
    <property type="entry name" value="DinB-like"/>
</dbReference>
<gene>
    <name evidence="2" type="ORF">ACFS5N_17760</name>
</gene>
<comment type="caution">
    <text evidence="2">The sequence shown here is derived from an EMBL/GenBank/DDBJ whole genome shotgun (WGS) entry which is preliminary data.</text>
</comment>
<dbReference type="Pfam" id="PF12867">
    <property type="entry name" value="DinB_2"/>
    <property type="match status" value="1"/>
</dbReference>
<dbReference type="EMBL" id="JBHUPD010000004">
    <property type="protein sequence ID" value="MFD2874333.1"/>
    <property type="molecule type" value="Genomic_DNA"/>
</dbReference>
<dbReference type="RefSeq" id="WP_377188810.1">
    <property type="nucleotide sequence ID" value="NZ_JBHUPD010000004.1"/>
</dbReference>
<feature type="domain" description="DinB-like" evidence="1">
    <location>
        <begin position="10"/>
        <end position="143"/>
    </location>
</feature>